<evidence type="ECO:0000313" key="1">
    <source>
        <dbReference type="EMBL" id="QJE96159.1"/>
    </source>
</evidence>
<dbReference type="EMBL" id="CP051774">
    <property type="protein sequence ID" value="QJE96159.1"/>
    <property type="molecule type" value="Genomic_DNA"/>
</dbReference>
<accession>A0A858RIA6</accession>
<keyword evidence="1" id="KW-0808">Transferase</keyword>
<dbReference type="GO" id="GO:0032259">
    <property type="term" value="P:methylation"/>
    <property type="evidence" value="ECO:0007669"/>
    <property type="project" value="UniProtKB-KW"/>
</dbReference>
<gene>
    <name evidence="1" type="ORF">HHL09_10300</name>
</gene>
<dbReference type="SUPFAM" id="SSF53335">
    <property type="entry name" value="S-adenosyl-L-methionine-dependent methyltransferases"/>
    <property type="match status" value="1"/>
</dbReference>
<keyword evidence="1" id="KW-0489">Methyltransferase</keyword>
<reference evidence="1 2" key="1">
    <citation type="submission" date="2020-04" db="EMBL/GenBank/DDBJ databases">
        <title>Luteolibacter sp. G-1-1-1 isolated from soil.</title>
        <authorList>
            <person name="Dahal R.H."/>
        </authorList>
    </citation>
    <scope>NUCLEOTIDE SEQUENCE [LARGE SCALE GENOMIC DNA]</scope>
    <source>
        <strain evidence="1 2">G-1-1-1</strain>
    </source>
</reference>
<name>A0A858RIA6_9BACT</name>
<dbReference type="InterPro" id="IPR029063">
    <property type="entry name" value="SAM-dependent_MTases_sf"/>
</dbReference>
<sequence length="200" mass="22168">MTPAIPFSYPGIEADVQRLGDLLRMAFRTAGWVAPEKPAILNLACGRADETGVLLTAAAPFAKELFYLGIDLRPVEAAEGKARWVPAAPPGWQLDFRAGDASRTDRMKQLPPFDLVFIRHQNYWHDPGTWLVLFRNALGCLKPGGLMVITSYFDREHELAMACLQECGATKLADIHHPDARALPDAPSKSVDRRMGVFRI</sequence>
<dbReference type="AlphaFoldDB" id="A0A858RIA6"/>
<dbReference type="GO" id="GO:0008168">
    <property type="term" value="F:methyltransferase activity"/>
    <property type="evidence" value="ECO:0007669"/>
    <property type="project" value="UniProtKB-KW"/>
</dbReference>
<protein>
    <submittedName>
        <fullName evidence="1">Class I SAM-dependent methyltransferase</fullName>
    </submittedName>
</protein>
<dbReference type="KEGG" id="luo:HHL09_10300"/>
<dbReference type="CDD" id="cd02440">
    <property type="entry name" value="AdoMet_MTases"/>
    <property type="match status" value="1"/>
</dbReference>
<organism evidence="1 2">
    <name type="scientific">Luteolibacter luteus</name>
    <dbReference type="NCBI Taxonomy" id="2728835"/>
    <lineage>
        <taxon>Bacteria</taxon>
        <taxon>Pseudomonadati</taxon>
        <taxon>Verrucomicrobiota</taxon>
        <taxon>Verrucomicrobiia</taxon>
        <taxon>Verrucomicrobiales</taxon>
        <taxon>Verrucomicrobiaceae</taxon>
        <taxon>Luteolibacter</taxon>
    </lineage>
</organism>
<dbReference type="Gene3D" id="3.40.50.150">
    <property type="entry name" value="Vaccinia Virus protein VP39"/>
    <property type="match status" value="1"/>
</dbReference>
<proteinExistence type="predicted"/>
<dbReference type="RefSeq" id="WP_169454560.1">
    <property type="nucleotide sequence ID" value="NZ_CP051774.1"/>
</dbReference>
<dbReference type="Proteomes" id="UP000501812">
    <property type="component" value="Chromosome"/>
</dbReference>
<keyword evidence="2" id="KW-1185">Reference proteome</keyword>
<evidence type="ECO:0000313" key="2">
    <source>
        <dbReference type="Proteomes" id="UP000501812"/>
    </source>
</evidence>